<protein>
    <recommendedName>
        <fullName evidence="3">DUF2262 domain-containing protein</fullName>
    </recommendedName>
</protein>
<sequence length="194" mass="22878">MAKKTFDDDVYGEITYKEEGDWLLKDGIKFRINNKEIEVKTEVDIYNSLYEKFNMELLSEGLMQFHKKNPQLLNADEAEKIKKEQKEFYKKHLIDDIDKICYNIEEAALRKREELLEDENEESFAEIVGKEKAKRVFEAKTREEKLSSLELKRLKVQKDRIEITCICDWFNPSGGFVIFGDGSAEMFYVDSMSI</sequence>
<reference evidence="1" key="1">
    <citation type="submission" date="2020-05" db="EMBL/GenBank/DDBJ databases">
        <authorList>
            <person name="Brown S."/>
            <person name="Huntemann M."/>
            <person name="Clum A."/>
            <person name="Spunde A."/>
            <person name="Palaniappan K."/>
            <person name="Ritter S."/>
            <person name="Mikhailova N."/>
            <person name="Chen I.-M."/>
            <person name="Stamatis D."/>
            <person name="Reddy T."/>
            <person name="O'Malley R."/>
            <person name="Daum C."/>
            <person name="Shapiro N."/>
            <person name="Ivanova N."/>
            <person name="Kyrpides N."/>
            <person name="Woyke T."/>
        </authorList>
    </citation>
    <scope>NUCLEOTIDE SEQUENCE</scope>
    <source>
        <strain evidence="1">DJ080</strain>
    </source>
</reference>
<comment type="caution">
    <text evidence="1">The sequence shown here is derived from an EMBL/GenBank/DDBJ whole genome shotgun (WGS) entry which is preliminary data.</text>
</comment>
<proteinExistence type="predicted"/>
<name>A0AAX0B7Y0_CLOBE</name>
<reference evidence="1" key="2">
    <citation type="journal article" date="2022" name="Nat. Biotechnol.">
        <title>Carbon-negative production of acetone and isopropanol by gas fermentation at industrial pilot scale.</title>
        <authorList>
            <person name="Liew F.E."/>
            <person name="Nogle R."/>
            <person name="Abdalla T."/>
            <person name="Rasor B.J."/>
            <person name="Canter C."/>
            <person name="Jensen R.O."/>
            <person name="Wang L."/>
            <person name="Strutz J."/>
            <person name="Chirania P."/>
            <person name="De Tissera S."/>
            <person name="Mueller A.P."/>
            <person name="Ruan Z."/>
            <person name="Gao A."/>
            <person name="Tran L."/>
            <person name="Engle N.L."/>
            <person name="Bromley J.C."/>
            <person name="Daniell J."/>
            <person name="Conrado R."/>
            <person name="Tschaplinski T.J."/>
            <person name="Giannone R.J."/>
            <person name="Hettich R.L."/>
            <person name="Karim A.S."/>
            <person name="Simpson S.D."/>
            <person name="Brown S.D."/>
            <person name="Leang C."/>
            <person name="Jewett M.C."/>
            <person name="Kopke M."/>
        </authorList>
    </citation>
    <scope>NUCLEOTIDE SEQUENCE</scope>
    <source>
        <strain evidence="1">DJ080</strain>
    </source>
</reference>
<dbReference type="RefSeq" id="WP_173711900.1">
    <property type="nucleotide sequence ID" value="NZ_JABSWW010000001.1"/>
</dbReference>
<evidence type="ECO:0008006" key="3">
    <source>
        <dbReference type="Google" id="ProtNLM"/>
    </source>
</evidence>
<dbReference type="AlphaFoldDB" id="A0AAX0B7Y0"/>
<gene>
    <name evidence="1" type="ORF">B0H41_004973</name>
</gene>
<evidence type="ECO:0000313" key="2">
    <source>
        <dbReference type="Proteomes" id="UP001193748"/>
    </source>
</evidence>
<evidence type="ECO:0000313" key="1">
    <source>
        <dbReference type="EMBL" id="NRT91294.1"/>
    </source>
</evidence>
<dbReference type="Proteomes" id="UP001193748">
    <property type="component" value="Unassembled WGS sequence"/>
</dbReference>
<dbReference type="EMBL" id="JABSWW010000001">
    <property type="protein sequence ID" value="NRT91294.1"/>
    <property type="molecule type" value="Genomic_DNA"/>
</dbReference>
<accession>A0AAX0B7Y0</accession>
<organism evidence="1 2">
    <name type="scientific">Clostridium beijerinckii</name>
    <name type="common">Clostridium MP</name>
    <dbReference type="NCBI Taxonomy" id="1520"/>
    <lineage>
        <taxon>Bacteria</taxon>
        <taxon>Bacillati</taxon>
        <taxon>Bacillota</taxon>
        <taxon>Clostridia</taxon>
        <taxon>Eubacteriales</taxon>
        <taxon>Clostridiaceae</taxon>
        <taxon>Clostridium</taxon>
    </lineage>
</organism>